<evidence type="ECO:0000256" key="1">
    <source>
        <dbReference type="ARBA" id="ARBA00004275"/>
    </source>
</evidence>
<evidence type="ECO:0000259" key="15">
    <source>
        <dbReference type="Pfam" id="PF00725"/>
    </source>
</evidence>
<evidence type="ECO:0000256" key="12">
    <source>
        <dbReference type="ARBA" id="ARBA00023268"/>
    </source>
</evidence>
<dbReference type="InterPro" id="IPR018376">
    <property type="entry name" value="Enoyl-CoA_hyd/isom_CS"/>
</dbReference>
<keyword evidence="18" id="KW-1185">Reference proteome</keyword>
<organism evidence="17 18">
    <name type="scientific">Salipiger marinus</name>
    <dbReference type="NCBI Taxonomy" id="555512"/>
    <lineage>
        <taxon>Bacteria</taxon>
        <taxon>Pseudomonadati</taxon>
        <taxon>Pseudomonadota</taxon>
        <taxon>Alphaproteobacteria</taxon>
        <taxon>Rhodobacterales</taxon>
        <taxon>Roseobacteraceae</taxon>
        <taxon>Salipiger</taxon>
    </lineage>
</organism>
<dbReference type="GO" id="GO:0070403">
    <property type="term" value="F:NAD+ binding"/>
    <property type="evidence" value="ECO:0007669"/>
    <property type="project" value="InterPro"/>
</dbReference>
<evidence type="ECO:0000313" key="18">
    <source>
        <dbReference type="Proteomes" id="UP000199093"/>
    </source>
</evidence>
<dbReference type="EMBL" id="FNEJ01000007">
    <property type="protein sequence ID" value="SDI59906.1"/>
    <property type="molecule type" value="Genomic_DNA"/>
</dbReference>
<keyword evidence="7" id="KW-0520">NAD</keyword>
<keyword evidence="12" id="KW-0511">Multifunctional enzyme</keyword>
<feature type="domain" description="3-hydroxyacyl-CoA dehydrogenase C-terminal" evidence="15">
    <location>
        <begin position="478"/>
        <end position="571"/>
    </location>
</feature>
<dbReference type="InterPro" id="IPR008927">
    <property type="entry name" value="6-PGluconate_DH-like_C_sf"/>
</dbReference>
<dbReference type="SUPFAM" id="SSF51735">
    <property type="entry name" value="NAD(P)-binding Rossmann-fold domains"/>
    <property type="match status" value="1"/>
</dbReference>
<dbReference type="Pfam" id="PF00378">
    <property type="entry name" value="ECH_1"/>
    <property type="match status" value="1"/>
</dbReference>
<keyword evidence="4" id="KW-0276">Fatty acid metabolism</keyword>
<feature type="domain" description="3-hydroxyacyl-CoA dehydrogenase NAD binding" evidence="16">
    <location>
        <begin position="298"/>
        <end position="473"/>
    </location>
</feature>
<evidence type="ECO:0000256" key="9">
    <source>
        <dbReference type="ARBA" id="ARBA00023140"/>
    </source>
</evidence>
<gene>
    <name evidence="17" type="ORF">SAMN04487993_100734</name>
</gene>
<dbReference type="GO" id="GO:0006635">
    <property type="term" value="P:fatty acid beta-oxidation"/>
    <property type="evidence" value="ECO:0007669"/>
    <property type="project" value="UniProtKB-UniPathway"/>
</dbReference>
<dbReference type="Gene3D" id="1.10.1040.50">
    <property type="match status" value="1"/>
</dbReference>
<evidence type="ECO:0000313" key="17">
    <source>
        <dbReference type="EMBL" id="SDI59906.1"/>
    </source>
</evidence>
<dbReference type="InterPro" id="IPR006176">
    <property type="entry name" value="3-OHacyl-CoA_DH_NAD-bd"/>
</dbReference>
<evidence type="ECO:0000256" key="10">
    <source>
        <dbReference type="ARBA" id="ARBA00023235"/>
    </source>
</evidence>
<evidence type="ECO:0000256" key="8">
    <source>
        <dbReference type="ARBA" id="ARBA00023098"/>
    </source>
</evidence>
<accession>A0A1G8LW78</accession>
<evidence type="ECO:0000256" key="4">
    <source>
        <dbReference type="ARBA" id="ARBA00022832"/>
    </source>
</evidence>
<keyword evidence="10" id="KW-0413">Isomerase</keyword>
<comment type="pathway">
    <text evidence="2">Lipid metabolism; fatty acid beta-oxidation.</text>
</comment>
<dbReference type="FunFam" id="3.40.50.720:FF:000009">
    <property type="entry name" value="Fatty oxidation complex, alpha subunit"/>
    <property type="match status" value="1"/>
</dbReference>
<evidence type="ECO:0000256" key="13">
    <source>
        <dbReference type="ARBA" id="ARBA00049556"/>
    </source>
</evidence>
<dbReference type="InterPro" id="IPR001753">
    <property type="entry name" value="Enoyl-CoA_hydra/iso"/>
</dbReference>
<comment type="similarity">
    <text evidence="3">In the N-terminal section; belongs to the enoyl-CoA hydratase/isomerase family.</text>
</comment>
<protein>
    <submittedName>
        <fullName evidence="17">3-hydroxyacyl-CoA dehydrogenase</fullName>
    </submittedName>
</protein>
<keyword evidence="5" id="KW-0442">Lipid degradation</keyword>
<evidence type="ECO:0000256" key="3">
    <source>
        <dbReference type="ARBA" id="ARBA00008750"/>
    </source>
</evidence>
<evidence type="ECO:0000259" key="16">
    <source>
        <dbReference type="Pfam" id="PF02737"/>
    </source>
</evidence>
<dbReference type="PROSITE" id="PS00166">
    <property type="entry name" value="ENOYL_COA_HYDRATASE"/>
    <property type="match status" value="1"/>
</dbReference>
<evidence type="ECO:0000256" key="7">
    <source>
        <dbReference type="ARBA" id="ARBA00023027"/>
    </source>
</evidence>
<keyword evidence="6" id="KW-0560">Oxidoreductase</keyword>
<evidence type="ECO:0000256" key="6">
    <source>
        <dbReference type="ARBA" id="ARBA00023002"/>
    </source>
</evidence>
<comment type="subcellular location">
    <subcellularLocation>
        <location evidence="1">Peroxisome</location>
    </subcellularLocation>
</comment>
<keyword evidence="11" id="KW-0456">Lyase</keyword>
<dbReference type="AlphaFoldDB" id="A0A1G8LW78"/>
<dbReference type="SUPFAM" id="SSF48179">
    <property type="entry name" value="6-phosphogluconate dehydrogenase C-terminal domain-like"/>
    <property type="match status" value="2"/>
</dbReference>
<dbReference type="InterPro" id="IPR036291">
    <property type="entry name" value="NAD(P)-bd_dom_sf"/>
</dbReference>
<dbReference type="FunFam" id="1.10.1040.50:FF:000006">
    <property type="entry name" value="Peroxisomal bifunctional enzyme"/>
    <property type="match status" value="1"/>
</dbReference>
<dbReference type="Gene3D" id="3.40.50.720">
    <property type="entry name" value="NAD(P)-binding Rossmann-like Domain"/>
    <property type="match status" value="1"/>
</dbReference>
<evidence type="ECO:0000256" key="14">
    <source>
        <dbReference type="RuleBase" id="RU003707"/>
    </source>
</evidence>
<dbReference type="Gene3D" id="3.90.226.10">
    <property type="entry name" value="2-enoyl-CoA Hydratase, Chain A, domain 1"/>
    <property type="match status" value="1"/>
</dbReference>
<dbReference type="Proteomes" id="UP000199093">
    <property type="component" value="Unassembled WGS sequence"/>
</dbReference>
<dbReference type="PANTHER" id="PTHR23309">
    <property type="entry name" value="3-HYDROXYACYL-COA DEHYROGENASE"/>
    <property type="match status" value="1"/>
</dbReference>
<proteinExistence type="inferred from homology"/>
<evidence type="ECO:0000256" key="2">
    <source>
        <dbReference type="ARBA" id="ARBA00005005"/>
    </source>
</evidence>
<evidence type="ECO:0000256" key="5">
    <source>
        <dbReference type="ARBA" id="ARBA00022963"/>
    </source>
</evidence>
<comment type="similarity">
    <text evidence="14">Belongs to the enoyl-CoA hydratase/isomerase family.</text>
</comment>
<dbReference type="GO" id="GO:0016853">
    <property type="term" value="F:isomerase activity"/>
    <property type="evidence" value="ECO:0007669"/>
    <property type="project" value="UniProtKB-KW"/>
</dbReference>
<dbReference type="InterPro" id="IPR029045">
    <property type="entry name" value="ClpP/crotonase-like_dom_sf"/>
</dbReference>
<dbReference type="UniPathway" id="UPA00659"/>
<sequence>MDMQPETAAAPGVRFKMIGSTAVLHIDNPPVNAGSHAVRAGLAEGIARATRQGATAAVLIGAGRCFVAGSDLREFGKPLAPPDLPQVIRLIEEAPFPVVAALHGVALGGGFELALGCDYRLAAPGTQVGLPEVGLGFVPGAGGTQRLPRLAGVARAIELICSAARIPVDVAQEDGLIDRIVTGDLLEGALAFLAEAPQPKRRALDLTPPAEAPERIEAAATRALRRGKGRPNVAEAIRLVRASAGQDAAAALAEERAVFQRLRLAEDAVALRHLFFAERRAATVDGLDMAQARRISRVGVVGGGTMGQGIARAFLAAGLPVVLVERDQASLDRAMAGLAAHLDKAVAKGRLSANEAAGRRAALTGALEERALAGCDLGIEAVFEDMAVKQQVLARMEAALPPQAVLATNTSYLDIDEMGAALTDPQRLLGLHFFSPADVMPLLEVVRAQATSDVALATGLRLARDLGKQPVVARVAEGFVGNRIYAAYRRRAELLVLDGASPEQVDAAATDFGFAMGPFAVADLSGLDIAWAMRKRQAPQRDPQARYVAIPDQLCEAGRLGRKTGAGWYDYPDGAPMPSSEVAAMIGAARQEAGIAPKVPDAATIQRQLLAAIVNEAALLLDEGVAQRPSDVDVALTNGYGFPRWRGGPLHWAAAQQEAAVAADQDALRQAVGHGFCVGPVARVLDQIRTEQKG</sequence>
<dbReference type="CDD" id="cd06558">
    <property type="entry name" value="crotonase-like"/>
    <property type="match status" value="1"/>
</dbReference>
<dbReference type="GO" id="GO:0003857">
    <property type="term" value="F:(3S)-3-hydroxyacyl-CoA dehydrogenase (NAD+) activity"/>
    <property type="evidence" value="ECO:0007669"/>
    <property type="project" value="UniProtKB-EC"/>
</dbReference>
<reference evidence="17 18" key="1">
    <citation type="submission" date="2016-10" db="EMBL/GenBank/DDBJ databases">
        <authorList>
            <person name="de Groot N.N."/>
        </authorList>
    </citation>
    <scope>NUCLEOTIDE SEQUENCE [LARGE SCALE GENOMIC DNA]</scope>
    <source>
        <strain evidence="17 18">DSM 26424</strain>
    </source>
</reference>
<keyword evidence="9" id="KW-0576">Peroxisome</keyword>
<keyword evidence="8" id="KW-0443">Lipid metabolism</keyword>
<dbReference type="InterPro" id="IPR006108">
    <property type="entry name" value="3HC_DH_C"/>
</dbReference>
<comment type="catalytic activity">
    <reaction evidence="13">
        <text>a (3S)-3-hydroxyacyl-CoA + NAD(+) = a 3-oxoacyl-CoA + NADH + H(+)</text>
        <dbReference type="Rhea" id="RHEA:22432"/>
        <dbReference type="ChEBI" id="CHEBI:15378"/>
        <dbReference type="ChEBI" id="CHEBI:57318"/>
        <dbReference type="ChEBI" id="CHEBI:57540"/>
        <dbReference type="ChEBI" id="CHEBI:57945"/>
        <dbReference type="ChEBI" id="CHEBI:90726"/>
        <dbReference type="EC" id="1.1.1.35"/>
    </reaction>
</comment>
<evidence type="ECO:0000256" key="11">
    <source>
        <dbReference type="ARBA" id="ARBA00023239"/>
    </source>
</evidence>
<dbReference type="STRING" id="555512.SAMN04487993_100734"/>
<name>A0A1G8LW78_9RHOB</name>
<dbReference type="Pfam" id="PF02737">
    <property type="entry name" value="3HCDH_N"/>
    <property type="match status" value="1"/>
</dbReference>
<dbReference type="Pfam" id="PF00725">
    <property type="entry name" value="3HCDH"/>
    <property type="match status" value="1"/>
</dbReference>
<dbReference type="SUPFAM" id="SSF52096">
    <property type="entry name" value="ClpP/crotonase"/>
    <property type="match status" value="1"/>
</dbReference>
<dbReference type="GO" id="GO:0004300">
    <property type="term" value="F:enoyl-CoA hydratase activity"/>
    <property type="evidence" value="ECO:0007669"/>
    <property type="project" value="UniProtKB-ARBA"/>
</dbReference>